<dbReference type="InterPro" id="IPR036179">
    <property type="entry name" value="Ig-like_dom_sf"/>
</dbReference>
<gene>
    <name evidence="1" type="primary">AVEN_252596_1</name>
    <name evidence="1" type="ORF">CDAR_433781</name>
</gene>
<dbReference type="SUPFAM" id="SSF48726">
    <property type="entry name" value="Immunoglobulin"/>
    <property type="match status" value="1"/>
</dbReference>
<proteinExistence type="predicted"/>
<keyword evidence="2" id="KW-1185">Reference proteome</keyword>
<reference evidence="1 2" key="1">
    <citation type="submission" date="2021-06" db="EMBL/GenBank/DDBJ databases">
        <title>Caerostris darwini draft genome.</title>
        <authorList>
            <person name="Kono N."/>
            <person name="Arakawa K."/>
        </authorList>
    </citation>
    <scope>NUCLEOTIDE SEQUENCE [LARGE SCALE GENOMIC DNA]</scope>
</reference>
<dbReference type="EMBL" id="BPLQ01008449">
    <property type="protein sequence ID" value="GIY37440.1"/>
    <property type="molecule type" value="Genomic_DNA"/>
</dbReference>
<sequence>MSYYLACLGVRFAYLGVPGSVSRGDSIWLDCGYDLEGDELYSVKWYKDNVEFYRFLPSDKPSAQMYSLDGVFLDLHLCKPPQIALTDMILVSESIQHRDNFVNIDNAIFSLIQVLHG</sequence>
<evidence type="ECO:0000313" key="2">
    <source>
        <dbReference type="Proteomes" id="UP001054837"/>
    </source>
</evidence>
<dbReference type="PANTHER" id="PTHR21261">
    <property type="entry name" value="BEAT PROTEIN"/>
    <property type="match status" value="1"/>
</dbReference>
<dbReference type="AlphaFoldDB" id="A0AAV4STM6"/>
<protein>
    <submittedName>
        <fullName evidence="1">Ig-like domain-containing protein</fullName>
    </submittedName>
</protein>
<dbReference type="PANTHER" id="PTHR21261:SF15">
    <property type="entry name" value="BEATEN PATH IIIA, ISOFORM D-RELATED"/>
    <property type="match status" value="1"/>
</dbReference>
<evidence type="ECO:0000313" key="1">
    <source>
        <dbReference type="EMBL" id="GIY37440.1"/>
    </source>
</evidence>
<comment type="caution">
    <text evidence="1">The sequence shown here is derived from an EMBL/GenBank/DDBJ whole genome shotgun (WGS) entry which is preliminary data.</text>
</comment>
<dbReference type="Proteomes" id="UP001054837">
    <property type="component" value="Unassembled WGS sequence"/>
</dbReference>
<organism evidence="1 2">
    <name type="scientific">Caerostris darwini</name>
    <dbReference type="NCBI Taxonomy" id="1538125"/>
    <lineage>
        <taxon>Eukaryota</taxon>
        <taxon>Metazoa</taxon>
        <taxon>Ecdysozoa</taxon>
        <taxon>Arthropoda</taxon>
        <taxon>Chelicerata</taxon>
        <taxon>Arachnida</taxon>
        <taxon>Araneae</taxon>
        <taxon>Araneomorphae</taxon>
        <taxon>Entelegynae</taxon>
        <taxon>Araneoidea</taxon>
        <taxon>Araneidae</taxon>
        <taxon>Caerostris</taxon>
    </lineage>
</organism>
<accession>A0AAV4STM6</accession>
<name>A0AAV4STM6_9ARAC</name>